<comment type="catalytic activity">
    <reaction evidence="1">
        <text>[protein]-peptidylproline (omega=180) = [protein]-peptidylproline (omega=0)</text>
        <dbReference type="Rhea" id="RHEA:16237"/>
        <dbReference type="Rhea" id="RHEA-COMP:10747"/>
        <dbReference type="Rhea" id="RHEA-COMP:10748"/>
        <dbReference type="ChEBI" id="CHEBI:83833"/>
        <dbReference type="ChEBI" id="CHEBI:83834"/>
        <dbReference type="EC" id="5.2.1.8"/>
    </reaction>
</comment>
<dbReference type="InterPro" id="IPR046357">
    <property type="entry name" value="PPIase_dom_sf"/>
</dbReference>
<name>A0ABQ5SQ42_9CHLO</name>
<accession>A0ABQ5SQ42</accession>
<evidence type="ECO:0000259" key="2">
    <source>
        <dbReference type="PROSITE" id="PS50059"/>
    </source>
</evidence>
<dbReference type="PANTHER" id="PTHR47717:SF1">
    <property type="entry name" value="PEPTIDYL-PROLYL CIS-TRANS ISOMERASE FKBP19, CHLOROPLASTIC"/>
    <property type="match status" value="1"/>
</dbReference>
<protein>
    <recommendedName>
        <fullName evidence="1">peptidylprolyl isomerase</fullName>
        <ecNumber evidence="1">5.2.1.8</ecNumber>
    </recommendedName>
</protein>
<dbReference type="EMBL" id="BSDZ01000114">
    <property type="protein sequence ID" value="GLI71497.1"/>
    <property type="molecule type" value="Genomic_DNA"/>
</dbReference>
<evidence type="ECO:0000313" key="4">
    <source>
        <dbReference type="Proteomes" id="UP001165090"/>
    </source>
</evidence>
<dbReference type="PANTHER" id="PTHR47717">
    <property type="entry name" value="PEPTIDYL-PROLYL CIS-TRANS ISOMERASE FKBP19, CHLOROPLASTIC"/>
    <property type="match status" value="1"/>
</dbReference>
<dbReference type="PROSITE" id="PS50059">
    <property type="entry name" value="FKBP_PPIASE"/>
    <property type="match status" value="1"/>
</dbReference>
<evidence type="ECO:0000256" key="1">
    <source>
        <dbReference type="PROSITE-ProRule" id="PRU00277"/>
    </source>
</evidence>
<evidence type="ECO:0000313" key="3">
    <source>
        <dbReference type="EMBL" id="GLI71497.1"/>
    </source>
</evidence>
<keyword evidence="4" id="KW-1185">Reference proteome</keyword>
<keyword evidence="1" id="KW-0413">Isomerase</keyword>
<dbReference type="Pfam" id="PF00254">
    <property type="entry name" value="FKBP_C"/>
    <property type="match status" value="1"/>
</dbReference>
<sequence length="263" mass="28898">MMRSLHGSGRVASTTIERSIINARPPKGRVHVVKRMVKVVADQVDAGFWRAESDSNGADVERGDSRPVFGRRSAMLAISSMLNCLSTAAVLPELAHADDFVTLPSGIKVLNIREGEGAQPQPGDTVVVHWAGFTKGYQGKRIDNTSIRDEPYEFKLGGGQAIKAFELAVENMRAGGIVRVEVPGDHPELGYPLDRGERFTGELVSTDLKIYKYRYGPQPAELGGQRALDFVLDNRTLKDFNRTLLFDIKLLAVRRGTSVPVRP</sequence>
<keyword evidence="1" id="KW-0697">Rotamase</keyword>
<dbReference type="EC" id="5.2.1.8" evidence="1"/>
<reference evidence="3 4" key="1">
    <citation type="journal article" date="2023" name="IScience">
        <title>Expanded male sex-determining region conserved during the evolution of homothallism in the green alga Volvox.</title>
        <authorList>
            <person name="Yamamoto K."/>
            <person name="Matsuzaki R."/>
            <person name="Mahakham W."/>
            <person name="Heman W."/>
            <person name="Sekimoto H."/>
            <person name="Kawachi M."/>
            <person name="Minakuchi Y."/>
            <person name="Toyoda A."/>
            <person name="Nozaki H."/>
        </authorList>
    </citation>
    <scope>NUCLEOTIDE SEQUENCE [LARGE SCALE GENOMIC DNA]</scope>
    <source>
        <strain evidence="3 4">NIES-4468</strain>
    </source>
</reference>
<dbReference type="InterPro" id="IPR001179">
    <property type="entry name" value="PPIase_FKBP_dom"/>
</dbReference>
<gene>
    <name evidence="3" type="ORF">VaNZ11_016713</name>
</gene>
<dbReference type="Gene3D" id="3.10.50.40">
    <property type="match status" value="1"/>
</dbReference>
<dbReference type="InterPro" id="IPR044208">
    <property type="entry name" value="FKBP19-like"/>
</dbReference>
<dbReference type="Proteomes" id="UP001165090">
    <property type="component" value="Unassembled WGS sequence"/>
</dbReference>
<feature type="domain" description="PPIase FKBP-type" evidence="2">
    <location>
        <begin position="123"/>
        <end position="183"/>
    </location>
</feature>
<organism evidence="3 4">
    <name type="scientific">Volvox africanus</name>
    <dbReference type="NCBI Taxonomy" id="51714"/>
    <lineage>
        <taxon>Eukaryota</taxon>
        <taxon>Viridiplantae</taxon>
        <taxon>Chlorophyta</taxon>
        <taxon>core chlorophytes</taxon>
        <taxon>Chlorophyceae</taxon>
        <taxon>CS clade</taxon>
        <taxon>Chlamydomonadales</taxon>
        <taxon>Volvocaceae</taxon>
        <taxon>Volvox</taxon>
    </lineage>
</organism>
<dbReference type="SUPFAM" id="SSF54534">
    <property type="entry name" value="FKBP-like"/>
    <property type="match status" value="1"/>
</dbReference>
<comment type="caution">
    <text evidence="3">The sequence shown here is derived from an EMBL/GenBank/DDBJ whole genome shotgun (WGS) entry which is preliminary data.</text>
</comment>
<proteinExistence type="predicted"/>